<dbReference type="EMBL" id="JAYGHT010000001">
    <property type="protein sequence ID" value="MEA5517352.1"/>
    <property type="molecule type" value="Genomic_DNA"/>
</dbReference>
<feature type="transmembrane region" description="Helical" evidence="1">
    <location>
        <begin position="752"/>
        <end position="781"/>
    </location>
</feature>
<keyword evidence="1" id="KW-0812">Transmembrane</keyword>
<keyword evidence="4" id="KW-1185">Reference proteome</keyword>
<organism evidence="3 4">
    <name type="scientific">Limnoraphis robusta CCNP1315</name>
    <dbReference type="NCBI Taxonomy" id="3110306"/>
    <lineage>
        <taxon>Bacteria</taxon>
        <taxon>Bacillati</taxon>
        <taxon>Cyanobacteriota</taxon>
        <taxon>Cyanophyceae</taxon>
        <taxon>Oscillatoriophycideae</taxon>
        <taxon>Oscillatoriales</taxon>
        <taxon>Sirenicapillariaceae</taxon>
        <taxon>Limnoraphis</taxon>
    </lineage>
</organism>
<dbReference type="Proteomes" id="UP001301728">
    <property type="component" value="Unassembled WGS sequence"/>
</dbReference>
<feature type="domain" description="CHASE2" evidence="2">
    <location>
        <begin position="421"/>
        <end position="732"/>
    </location>
</feature>
<comment type="caution">
    <text evidence="3">The sequence shown here is derived from an EMBL/GenBank/DDBJ whole genome shotgun (WGS) entry which is preliminary data.</text>
</comment>
<proteinExistence type="predicted"/>
<evidence type="ECO:0000313" key="4">
    <source>
        <dbReference type="Proteomes" id="UP001301728"/>
    </source>
</evidence>
<keyword evidence="1" id="KW-0472">Membrane</keyword>
<gene>
    <name evidence="3" type="ORF">VB854_00160</name>
</gene>
<dbReference type="RefSeq" id="WP_323273908.1">
    <property type="nucleotide sequence ID" value="NZ_JAYGHT010000001.1"/>
</dbReference>
<name>A0ABU5TR68_9CYAN</name>
<accession>A0ABU5TR68</accession>
<evidence type="ECO:0000256" key="1">
    <source>
        <dbReference type="SAM" id="Phobius"/>
    </source>
</evidence>
<keyword evidence="1" id="KW-1133">Transmembrane helix</keyword>
<evidence type="ECO:0000259" key="2">
    <source>
        <dbReference type="SMART" id="SM01080"/>
    </source>
</evidence>
<reference evidence="3 4" key="1">
    <citation type="submission" date="2023-12" db="EMBL/GenBank/DDBJ databases">
        <title>Baltic Sea Cyanobacteria.</title>
        <authorList>
            <person name="Delbaje E."/>
            <person name="Fewer D.P."/>
            <person name="Shishido T.K."/>
        </authorList>
    </citation>
    <scope>NUCLEOTIDE SEQUENCE [LARGE SCALE GENOMIC DNA]</scope>
    <source>
        <strain evidence="3 4">CCNP 1315</strain>
    </source>
</reference>
<dbReference type="InterPro" id="IPR024983">
    <property type="entry name" value="CHAT_dom"/>
</dbReference>
<dbReference type="Pfam" id="PF12770">
    <property type="entry name" value="CHAT"/>
    <property type="match status" value="1"/>
</dbReference>
<sequence>MLQLSVQHIEQSCLFELTWEQGKRLSSQVPFPQTLMVFYQDWRQAYINYYQTQPSFNPDVTDSNLRGKSAGSGTIQPPVTDWKARLVEAETHLLYEFNEWLRSQKLHEIRVKISDICRKYSSQKTINLGLICGSTELARLPWESWEIGVELATTAQLNITRIPNNFTSHPTLTVKRSRPRILAIIGQDGRLNFEQDFLTLQNKLKPLATVKKVGWEPEKPSLDLEKEIKQAITDEKGWDVLFFAGHSNETNLTGGELGIAPGEFLHIKDISHQLEIAKDKGLKFALFNSCNGLKIAETLINLGLSQVAVMREPIHNQVAGEFLLQFLQNLAEYKDVQESLVAACNFLKVEKSFTYPSASLIPSLFCYPNTQFFRLQPTGWKHFIRQLLRPKPHEFIALATLSVLSWQLPVQYHLLEQRVKIQAVYRDITGQITQTTPSILLVKIDDLSLTEVGFPDPLINREYLAQLIDHTAKINPDVVGIDYVLKTVKPPEDEVLEASFKAAKNSSQSLYIFATSRNLQDERLWTLPKFADINWQGDTRIWENGRYITLLPLENEERPFPLSYLLALGSISAQSEPYLQPKHPTQLTENLFSKWMRPSVLTMISYSFHQYWLHPIVDFSIPQKQVYKSISAQDFLATQPEQVQQPVIFIIPGGYSNAGLNSAGEDNLPAPPGFCYWQNKSYPRRACHIILGGEIHAYLFHHFLNQKPVIPIPDLWVLWLFAFISKGVNIVIEQHEPSSKKVLIFLTEGTFFYGLISLLLYLSASVLFPIIIPVAIIWVYMLPHLRLKTLSKFEQFQGFTNE</sequence>
<dbReference type="Pfam" id="PF05226">
    <property type="entry name" value="CHASE2"/>
    <property type="match status" value="1"/>
</dbReference>
<evidence type="ECO:0000313" key="3">
    <source>
        <dbReference type="EMBL" id="MEA5517352.1"/>
    </source>
</evidence>
<protein>
    <submittedName>
        <fullName evidence="3">CHASE2 domain-containing protein</fullName>
    </submittedName>
</protein>
<dbReference type="InterPro" id="IPR007890">
    <property type="entry name" value="CHASE2"/>
</dbReference>
<dbReference type="SMART" id="SM01080">
    <property type="entry name" value="CHASE2"/>
    <property type="match status" value="1"/>
</dbReference>